<organism evidence="1 2">
    <name type="scientific">Gigaspora margarita</name>
    <dbReference type="NCBI Taxonomy" id="4874"/>
    <lineage>
        <taxon>Eukaryota</taxon>
        <taxon>Fungi</taxon>
        <taxon>Fungi incertae sedis</taxon>
        <taxon>Mucoromycota</taxon>
        <taxon>Glomeromycotina</taxon>
        <taxon>Glomeromycetes</taxon>
        <taxon>Diversisporales</taxon>
        <taxon>Gigasporaceae</taxon>
        <taxon>Gigaspora</taxon>
    </lineage>
</organism>
<sequence length="42" mass="4689">MLITNGEKANWYFVLTRTNPNTRSDSSFTGFIVDADIPGIII</sequence>
<feature type="non-terminal residue" evidence="1">
    <location>
        <position position="42"/>
    </location>
</feature>
<name>A0ABN7X1W8_GIGMA</name>
<dbReference type="SUPFAM" id="SSF56645">
    <property type="entry name" value="Acyl-CoA dehydrogenase NM domain-like"/>
    <property type="match status" value="1"/>
</dbReference>
<dbReference type="Proteomes" id="UP000789901">
    <property type="component" value="Unassembled WGS sequence"/>
</dbReference>
<protein>
    <submittedName>
        <fullName evidence="1">881_t:CDS:1</fullName>
    </submittedName>
</protein>
<dbReference type="InterPro" id="IPR046373">
    <property type="entry name" value="Acyl-CoA_Oxase/DH_mid-dom_sf"/>
</dbReference>
<dbReference type="Gene3D" id="2.40.110.10">
    <property type="entry name" value="Butyryl-CoA Dehydrogenase, subunit A, domain 2"/>
    <property type="match status" value="1"/>
</dbReference>
<evidence type="ECO:0000313" key="1">
    <source>
        <dbReference type="EMBL" id="CAG8845724.1"/>
    </source>
</evidence>
<keyword evidence="2" id="KW-1185">Reference proteome</keyword>
<accession>A0ABN7X1W8</accession>
<proteinExistence type="predicted"/>
<evidence type="ECO:0000313" key="2">
    <source>
        <dbReference type="Proteomes" id="UP000789901"/>
    </source>
</evidence>
<gene>
    <name evidence="1" type="ORF">GMARGA_LOCUS37796</name>
</gene>
<dbReference type="EMBL" id="CAJVQB010080683">
    <property type="protein sequence ID" value="CAG8845724.1"/>
    <property type="molecule type" value="Genomic_DNA"/>
</dbReference>
<dbReference type="InterPro" id="IPR009100">
    <property type="entry name" value="AcylCoA_DH/oxidase_NM_dom_sf"/>
</dbReference>
<comment type="caution">
    <text evidence="1">The sequence shown here is derived from an EMBL/GenBank/DDBJ whole genome shotgun (WGS) entry which is preliminary data.</text>
</comment>
<reference evidence="1 2" key="1">
    <citation type="submission" date="2021-06" db="EMBL/GenBank/DDBJ databases">
        <authorList>
            <person name="Kallberg Y."/>
            <person name="Tangrot J."/>
            <person name="Rosling A."/>
        </authorList>
    </citation>
    <scope>NUCLEOTIDE SEQUENCE [LARGE SCALE GENOMIC DNA]</scope>
    <source>
        <strain evidence="1 2">120-4 pot B 10/14</strain>
    </source>
</reference>